<comment type="caution">
    <text evidence="5">The sequence shown here is derived from an EMBL/GenBank/DDBJ whole genome shotgun (WGS) entry which is preliminary data.</text>
</comment>
<keyword evidence="2" id="KW-0539">Nucleus</keyword>
<dbReference type="PANTHER" id="PTHR10252:SF54">
    <property type="entry name" value="CHROMATIN ACCESSIBILITY COMPLEX PROTEIN 1"/>
    <property type="match status" value="1"/>
</dbReference>
<feature type="compositionally biased region" description="Low complexity" evidence="4">
    <location>
        <begin position="214"/>
        <end position="235"/>
    </location>
</feature>
<feature type="compositionally biased region" description="Pro residues" evidence="4">
    <location>
        <begin position="199"/>
        <end position="213"/>
    </location>
</feature>
<gene>
    <name evidence="5" type="ORF">Vretimale_11672</name>
</gene>
<sequence length="351" mass="39327">LCLHRKIVYFIKSDTLHLPHRCRARRSNRGLGNRQPSQQHQTQLVALPLWTYWCLTITTALNVYKLNMADDVGLPGGAEGLDLGRVKRIMQVEARCMTVNPESTFLVCRAAELFLDALTARSSAVMEGETELEYQHVAQAVQSWQSAHFLSDIVPTKIQAGQLRADPRFQGKGAGVLPLQPAAPTPQQIAQQKLVQPAVPQPQPQQQPTPVAPSPVVQQLQQPQQAQQPQQQIQHHHQQQIQQQQLLLQAQQLQQQHMEAQQQLLVQQRQLILQQQPLHLSQEQQALHMQLAAQQQLQYQQQLQLLILQQQQQQQQQMLLAGQQILMGGNAGFPGGDASGGMGIRAPSDLI</sequence>
<evidence type="ECO:0000256" key="4">
    <source>
        <dbReference type="SAM" id="MobiDB-lite"/>
    </source>
</evidence>
<comment type="subcellular location">
    <subcellularLocation>
        <location evidence="1">Nucleus</location>
    </subcellularLocation>
</comment>
<dbReference type="GO" id="GO:0006355">
    <property type="term" value="P:regulation of DNA-templated transcription"/>
    <property type="evidence" value="ECO:0007669"/>
    <property type="project" value="TreeGrafter"/>
</dbReference>
<proteinExistence type="predicted"/>
<dbReference type="EMBL" id="BNCQ01000024">
    <property type="protein sequence ID" value="GIM07589.1"/>
    <property type="molecule type" value="Genomic_DNA"/>
</dbReference>
<name>A0A8J4LS06_9CHLO</name>
<dbReference type="GO" id="GO:0005634">
    <property type="term" value="C:nucleus"/>
    <property type="evidence" value="ECO:0007669"/>
    <property type="project" value="UniProtKB-SubCell"/>
</dbReference>
<evidence type="ECO:0000313" key="5">
    <source>
        <dbReference type="EMBL" id="GIM07589.1"/>
    </source>
</evidence>
<keyword evidence="3" id="KW-0175">Coiled coil</keyword>
<protein>
    <recommendedName>
        <fullName evidence="7">Transcription factor CBF/NF-Y/archaeal histone domain-containing protein</fullName>
    </recommendedName>
</protein>
<dbReference type="PANTHER" id="PTHR10252">
    <property type="entry name" value="HISTONE-LIKE TRANSCRIPTION FACTOR CCAAT-RELATED"/>
    <property type="match status" value="1"/>
</dbReference>
<evidence type="ECO:0000256" key="3">
    <source>
        <dbReference type="SAM" id="Coils"/>
    </source>
</evidence>
<evidence type="ECO:0000256" key="2">
    <source>
        <dbReference type="ARBA" id="ARBA00023242"/>
    </source>
</evidence>
<dbReference type="InterPro" id="IPR009072">
    <property type="entry name" value="Histone-fold"/>
</dbReference>
<feature type="non-terminal residue" evidence="5">
    <location>
        <position position="351"/>
    </location>
</feature>
<evidence type="ECO:0000313" key="6">
    <source>
        <dbReference type="Proteomes" id="UP000722791"/>
    </source>
</evidence>
<evidence type="ECO:0000256" key="1">
    <source>
        <dbReference type="ARBA" id="ARBA00004123"/>
    </source>
</evidence>
<organism evidence="5 6">
    <name type="scientific">Volvox reticuliferus</name>
    <dbReference type="NCBI Taxonomy" id="1737510"/>
    <lineage>
        <taxon>Eukaryota</taxon>
        <taxon>Viridiplantae</taxon>
        <taxon>Chlorophyta</taxon>
        <taxon>core chlorophytes</taxon>
        <taxon>Chlorophyceae</taxon>
        <taxon>CS clade</taxon>
        <taxon>Chlamydomonadales</taxon>
        <taxon>Volvocaceae</taxon>
        <taxon>Volvox</taxon>
    </lineage>
</organism>
<dbReference type="SUPFAM" id="SSF47113">
    <property type="entry name" value="Histone-fold"/>
    <property type="match status" value="1"/>
</dbReference>
<accession>A0A8J4LS06</accession>
<dbReference type="Proteomes" id="UP000722791">
    <property type="component" value="Unassembled WGS sequence"/>
</dbReference>
<evidence type="ECO:0008006" key="7">
    <source>
        <dbReference type="Google" id="ProtNLM"/>
    </source>
</evidence>
<dbReference type="AlphaFoldDB" id="A0A8J4LS06"/>
<dbReference type="GO" id="GO:0000976">
    <property type="term" value="F:transcription cis-regulatory region binding"/>
    <property type="evidence" value="ECO:0007669"/>
    <property type="project" value="TreeGrafter"/>
</dbReference>
<dbReference type="InterPro" id="IPR050568">
    <property type="entry name" value="Transcr_DNA_Rep_Reg"/>
</dbReference>
<feature type="compositionally biased region" description="Low complexity" evidence="4">
    <location>
        <begin position="187"/>
        <end position="198"/>
    </location>
</feature>
<dbReference type="GO" id="GO:0046982">
    <property type="term" value="F:protein heterodimerization activity"/>
    <property type="evidence" value="ECO:0007669"/>
    <property type="project" value="InterPro"/>
</dbReference>
<reference evidence="5" key="1">
    <citation type="journal article" date="2021" name="Proc. Natl. Acad. Sci. U.S.A.">
        <title>Three genomes in the algal genus Volvox reveal the fate of a haploid sex-determining region after a transition to homothallism.</title>
        <authorList>
            <person name="Yamamoto K."/>
            <person name="Hamaji T."/>
            <person name="Kawai-Toyooka H."/>
            <person name="Matsuzaki R."/>
            <person name="Takahashi F."/>
            <person name="Nishimura Y."/>
            <person name="Kawachi M."/>
            <person name="Noguchi H."/>
            <person name="Minakuchi Y."/>
            <person name="Umen J.G."/>
            <person name="Toyoda A."/>
            <person name="Nozaki H."/>
        </authorList>
    </citation>
    <scope>NUCLEOTIDE SEQUENCE</scope>
    <source>
        <strain evidence="5">NIES-3785</strain>
    </source>
</reference>
<feature type="coiled-coil region" evidence="3">
    <location>
        <begin position="236"/>
        <end position="270"/>
    </location>
</feature>
<dbReference type="Gene3D" id="1.10.20.10">
    <property type="entry name" value="Histone, subunit A"/>
    <property type="match status" value="1"/>
</dbReference>
<feature type="region of interest" description="Disordered" evidence="4">
    <location>
        <begin position="187"/>
        <end position="235"/>
    </location>
</feature>